<keyword evidence="1" id="KW-1133">Transmembrane helix</keyword>
<organism evidence="2 3">
    <name type="scientific">Sphingobacterium lactis</name>
    <dbReference type="NCBI Taxonomy" id="797291"/>
    <lineage>
        <taxon>Bacteria</taxon>
        <taxon>Pseudomonadati</taxon>
        <taxon>Bacteroidota</taxon>
        <taxon>Sphingobacteriia</taxon>
        <taxon>Sphingobacteriales</taxon>
        <taxon>Sphingobacteriaceae</taxon>
        <taxon>Sphingobacterium</taxon>
    </lineage>
</organism>
<keyword evidence="1" id="KW-0472">Membrane</keyword>
<reference evidence="3" key="1">
    <citation type="submission" date="2016-10" db="EMBL/GenBank/DDBJ databases">
        <authorList>
            <person name="Varghese N."/>
            <person name="Submissions S."/>
        </authorList>
    </citation>
    <scope>NUCLEOTIDE SEQUENCE [LARGE SCALE GENOMIC DNA]</scope>
    <source>
        <strain evidence="3">DSM 22361</strain>
    </source>
</reference>
<dbReference type="Proteomes" id="UP000236731">
    <property type="component" value="Unassembled WGS sequence"/>
</dbReference>
<evidence type="ECO:0000313" key="3">
    <source>
        <dbReference type="Proteomes" id="UP000236731"/>
    </source>
</evidence>
<feature type="transmembrane region" description="Helical" evidence="1">
    <location>
        <begin position="9"/>
        <end position="30"/>
    </location>
</feature>
<dbReference type="EMBL" id="FNUT01000010">
    <property type="protein sequence ID" value="SEG58793.1"/>
    <property type="molecule type" value="Genomic_DNA"/>
</dbReference>
<keyword evidence="3" id="KW-1185">Reference proteome</keyword>
<evidence type="ECO:0000256" key="1">
    <source>
        <dbReference type="SAM" id="Phobius"/>
    </source>
</evidence>
<keyword evidence="1" id="KW-0812">Transmembrane</keyword>
<protein>
    <submittedName>
        <fullName evidence="2">Uncharacterized protein</fullName>
    </submittedName>
</protein>
<dbReference type="RefSeq" id="WP_262508102.1">
    <property type="nucleotide sequence ID" value="NZ_CP049246.1"/>
</dbReference>
<accession>A0A1H6BDA1</accession>
<evidence type="ECO:0000313" key="2">
    <source>
        <dbReference type="EMBL" id="SEG58793.1"/>
    </source>
</evidence>
<gene>
    <name evidence="2" type="ORF">SAMN05421877_11041</name>
</gene>
<sequence>MDVKLRKTLILIAVVIILILAIYFAWQYFYVNIPEAEIPE</sequence>
<dbReference type="AlphaFoldDB" id="A0A1H6BDA1"/>
<name>A0A1H6BDA1_9SPHI</name>
<proteinExistence type="predicted"/>